<name>A0A422QYN8_9RHOB</name>
<evidence type="ECO:0000313" key="3">
    <source>
        <dbReference type="Proteomes" id="UP000238137"/>
    </source>
</evidence>
<dbReference type="Pfam" id="PF05437">
    <property type="entry name" value="AzlD"/>
    <property type="match status" value="1"/>
</dbReference>
<comment type="caution">
    <text evidence="2">The sequence shown here is derived from an EMBL/GenBank/DDBJ whole genome shotgun (WGS) entry which is preliminary data.</text>
</comment>
<reference evidence="2" key="1">
    <citation type="submission" date="2018-05" db="EMBL/GenBank/DDBJ databases">
        <title>Reclassification of Methylarcula marina and Methylarcula terricola as Paracoccus methylarcula sp.nov., comb.nov. and Paracoccus terricola comb.nov.</title>
        <authorList>
            <person name="Shmareva M.N."/>
            <person name="Doronina N.V."/>
            <person name="Vasilenko O.V."/>
            <person name="Tarlachkov S.V."/>
            <person name="Trotsenko Y.A."/>
        </authorList>
    </citation>
    <scope>NUCLEOTIDE SEQUENCE [LARGE SCALE GENOMIC DNA]</scope>
    <source>
        <strain evidence="2">VKM B-2159</strain>
    </source>
</reference>
<evidence type="ECO:0000256" key="1">
    <source>
        <dbReference type="SAM" id="Phobius"/>
    </source>
</evidence>
<keyword evidence="1" id="KW-1133">Transmembrane helix</keyword>
<accession>A0A422QYN8</accession>
<organism evidence="2 3">
    <name type="scientific">Paracoccus methylarcula</name>
    <dbReference type="NCBI Taxonomy" id="72022"/>
    <lineage>
        <taxon>Bacteria</taxon>
        <taxon>Pseudomonadati</taxon>
        <taxon>Pseudomonadota</taxon>
        <taxon>Alphaproteobacteria</taxon>
        <taxon>Rhodobacterales</taxon>
        <taxon>Paracoccaceae</taxon>
        <taxon>Paracoccus</taxon>
    </lineage>
</organism>
<dbReference type="OrthoDB" id="6119856at2"/>
<keyword evidence="1" id="KW-0812">Transmembrane</keyword>
<dbReference type="RefSeq" id="WP_106690985.1">
    <property type="nucleotide sequence ID" value="NZ_PXNQ02000004.1"/>
</dbReference>
<feature type="transmembrane region" description="Helical" evidence="1">
    <location>
        <begin position="41"/>
        <end position="61"/>
    </location>
</feature>
<feature type="transmembrane region" description="Helical" evidence="1">
    <location>
        <begin position="6"/>
        <end position="29"/>
    </location>
</feature>
<dbReference type="EMBL" id="PXNQ02000004">
    <property type="protein sequence ID" value="RNF35010.1"/>
    <property type="molecule type" value="Genomic_DNA"/>
</dbReference>
<sequence>MIGDGAFWSLTVLLGIGTFLIRFSFLGFLGDRELPDWLLLHLRYVPVAVFPALITPLILWPEATGGQLDPARLIAAAAAFAVGCRINVIGAILAGMATLYLMQYLLG</sequence>
<dbReference type="Proteomes" id="UP000238137">
    <property type="component" value="Unassembled WGS sequence"/>
</dbReference>
<feature type="transmembrane region" description="Helical" evidence="1">
    <location>
        <begin position="73"/>
        <end position="101"/>
    </location>
</feature>
<keyword evidence="1" id="KW-0472">Membrane</keyword>
<dbReference type="AlphaFoldDB" id="A0A422QYN8"/>
<proteinExistence type="predicted"/>
<dbReference type="InterPro" id="IPR008407">
    <property type="entry name" value="Brnchd-chn_aa_trnsp_AzlD"/>
</dbReference>
<protein>
    <submittedName>
        <fullName evidence="2">AzlD domain-containing protein</fullName>
    </submittedName>
</protein>
<evidence type="ECO:0000313" key="2">
    <source>
        <dbReference type="EMBL" id="RNF35010.1"/>
    </source>
</evidence>
<keyword evidence="3" id="KW-1185">Reference proteome</keyword>
<gene>
    <name evidence="2" type="ORF">A7A09_008515</name>
</gene>